<sequence>MVATTSKRKAEGDAEGDRAKVKEEPQRRSARLSAKPTPPNQSPGLKRTLQRRGRRYSKGKAELVLKVEFKDTSYILVVSSSVSGPILELKKEPMPQPAMTGTQH</sequence>
<comment type="subcellular location">
    <subcellularLocation>
        <location evidence="1">Nucleus</location>
    </subcellularLocation>
</comment>
<organism evidence="6 7">
    <name type="scientific">Sciurus carolinensis</name>
    <name type="common">Eastern gray squirrel</name>
    <dbReference type="NCBI Taxonomy" id="30640"/>
    <lineage>
        <taxon>Eukaryota</taxon>
        <taxon>Metazoa</taxon>
        <taxon>Chordata</taxon>
        <taxon>Craniata</taxon>
        <taxon>Vertebrata</taxon>
        <taxon>Euteleostomi</taxon>
        <taxon>Mammalia</taxon>
        <taxon>Eutheria</taxon>
        <taxon>Euarchontoglires</taxon>
        <taxon>Glires</taxon>
        <taxon>Rodentia</taxon>
        <taxon>Sciuromorpha</taxon>
        <taxon>Sciuridae</taxon>
        <taxon>Sciurinae</taxon>
        <taxon>Sciurini</taxon>
        <taxon>Sciurus</taxon>
    </lineage>
</organism>
<evidence type="ECO:0000256" key="4">
    <source>
        <dbReference type="ARBA" id="ARBA00023242"/>
    </source>
</evidence>
<proteinExistence type="inferred from homology"/>
<dbReference type="InterPro" id="IPR000079">
    <property type="entry name" value="HMGN_fam"/>
</dbReference>
<dbReference type="PROSITE" id="PS00355">
    <property type="entry name" value="HMG14_17"/>
    <property type="match status" value="1"/>
</dbReference>
<dbReference type="AlphaFoldDB" id="A0AA41N592"/>
<feature type="compositionally biased region" description="Basic and acidic residues" evidence="5">
    <location>
        <begin position="8"/>
        <end position="27"/>
    </location>
</feature>
<evidence type="ECO:0000256" key="5">
    <source>
        <dbReference type="SAM" id="MobiDB-lite"/>
    </source>
</evidence>
<dbReference type="PANTHER" id="PTHR23087:SF27">
    <property type="entry name" value="DRESDEN PROSTATE CARCINOMA PROTEIN 2-RELATED"/>
    <property type="match status" value="1"/>
</dbReference>
<protein>
    <submittedName>
        <fullName evidence="6">High mobility group nucleosome-binding domain-containing protein 4</fullName>
    </submittedName>
</protein>
<keyword evidence="4" id="KW-0539">Nucleus</keyword>
<evidence type="ECO:0000256" key="3">
    <source>
        <dbReference type="ARBA" id="ARBA00023125"/>
    </source>
</evidence>
<reference evidence="6" key="1">
    <citation type="submission" date="2020-03" db="EMBL/GenBank/DDBJ databases">
        <title>Studies in the Genomics of Life Span.</title>
        <authorList>
            <person name="Glass D."/>
        </authorList>
    </citation>
    <scope>NUCLEOTIDE SEQUENCE</scope>
    <source>
        <strain evidence="6">SUZIE</strain>
        <tissue evidence="6">Muscle</tissue>
    </source>
</reference>
<gene>
    <name evidence="6" type="ORF">SUZIE_175970</name>
</gene>
<keyword evidence="3" id="KW-0238">DNA-binding</keyword>
<dbReference type="EMBL" id="JAATJV010391131">
    <property type="protein sequence ID" value="MBZ3884044.1"/>
    <property type="molecule type" value="Genomic_DNA"/>
</dbReference>
<dbReference type="Pfam" id="PF01101">
    <property type="entry name" value="HMG14_17"/>
    <property type="match status" value="1"/>
</dbReference>
<dbReference type="PRINTS" id="PR00925">
    <property type="entry name" value="NONHISHMG17"/>
</dbReference>
<evidence type="ECO:0000313" key="6">
    <source>
        <dbReference type="EMBL" id="MBZ3884044.1"/>
    </source>
</evidence>
<accession>A0AA41N592</accession>
<name>A0AA41N592_SCICA</name>
<evidence type="ECO:0000256" key="1">
    <source>
        <dbReference type="ARBA" id="ARBA00004123"/>
    </source>
</evidence>
<dbReference type="SMART" id="SM00527">
    <property type="entry name" value="HMG17"/>
    <property type="match status" value="1"/>
</dbReference>
<comment type="similarity">
    <text evidence="2">Belongs to the HMGN family.</text>
</comment>
<dbReference type="GO" id="GO:0005634">
    <property type="term" value="C:nucleus"/>
    <property type="evidence" value="ECO:0007669"/>
    <property type="project" value="UniProtKB-SubCell"/>
</dbReference>
<dbReference type="GO" id="GO:0006325">
    <property type="term" value="P:chromatin organization"/>
    <property type="evidence" value="ECO:0007669"/>
    <property type="project" value="TreeGrafter"/>
</dbReference>
<dbReference type="GO" id="GO:0031492">
    <property type="term" value="F:nucleosomal DNA binding"/>
    <property type="evidence" value="ECO:0007669"/>
    <property type="project" value="InterPro"/>
</dbReference>
<keyword evidence="7" id="KW-1185">Reference proteome</keyword>
<dbReference type="Proteomes" id="UP001166674">
    <property type="component" value="Unassembled WGS sequence"/>
</dbReference>
<dbReference type="GO" id="GO:0000785">
    <property type="term" value="C:chromatin"/>
    <property type="evidence" value="ECO:0007669"/>
    <property type="project" value="InterPro"/>
</dbReference>
<dbReference type="PANTHER" id="PTHR23087">
    <property type="entry name" value="NONHISTONE CHROMOSOMAL PROTEIN HMG"/>
    <property type="match status" value="1"/>
</dbReference>
<feature type="region of interest" description="Disordered" evidence="5">
    <location>
        <begin position="1"/>
        <end position="56"/>
    </location>
</feature>
<evidence type="ECO:0000313" key="7">
    <source>
        <dbReference type="Proteomes" id="UP001166674"/>
    </source>
</evidence>
<comment type="caution">
    <text evidence="6">The sequence shown here is derived from an EMBL/GenBank/DDBJ whole genome shotgun (WGS) entry which is preliminary data.</text>
</comment>
<evidence type="ECO:0000256" key="2">
    <source>
        <dbReference type="ARBA" id="ARBA00007696"/>
    </source>
</evidence>